<reference evidence="7" key="1">
    <citation type="submission" date="2023-07" db="EMBL/GenBank/DDBJ databases">
        <title>Chromosome-level genome assembly of Artemia franciscana.</title>
        <authorList>
            <person name="Jo E."/>
        </authorList>
    </citation>
    <scope>NUCLEOTIDE SEQUENCE</scope>
    <source>
        <tissue evidence="7">Whole body</tissue>
    </source>
</reference>
<keyword evidence="2" id="KW-0342">GTP-binding</keyword>
<sequence>MLQVSNAVKPDNVIFVMDASIGQACEAQAKAFKQKVDICSVIITKLDGHAKGGGALSAVASTKSPIVFIGTGEKIDEFEPFKAKPFIGKLLGHGDMPGLIEKLKELELNDNQELAENLKHGKFTLLIGQKILEKGVDKDATTRLRKIMAIMDSMNNNELDHEDGAKLLKQPGRIRRIARGSAVRETDVQDLISLYSKFSTMVKKSGIQRLLRGDIAKNLNPMQMSQLNHQMARMANPQILNSMGGMKGLQNMMKDMCSKMI</sequence>
<dbReference type="GO" id="GO:0005829">
    <property type="term" value="C:cytosol"/>
    <property type="evidence" value="ECO:0007669"/>
    <property type="project" value="TreeGrafter"/>
</dbReference>
<dbReference type="SMART" id="SM00962">
    <property type="entry name" value="SRP54"/>
    <property type="match status" value="1"/>
</dbReference>
<accession>A0AA88H558</accession>
<dbReference type="GO" id="GO:0030942">
    <property type="term" value="F:endoplasmic reticulum signal peptide binding"/>
    <property type="evidence" value="ECO:0007669"/>
    <property type="project" value="TreeGrafter"/>
</dbReference>
<dbReference type="Proteomes" id="UP001187531">
    <property type="component" value="Unassembled WGS sequence"/>
</dbReference>
<dbReference type="GO" id="GO:0006616">
    <property type="term" value="P:SRP-dependent cotranslational protein targeting to membrane, translocation"/>
    <property type="evidence" value="ECO:0007669"/>
    <property type="project" value="TreeGrafter"/>
</dbReference>
<organism evidence="7 8">
    <name type="scientific">Artemia franciscana</name>
    <name type="common">Brine shrimp</name>
    <name type="synonym">Artemia sanfranciscana</name>
    <dbReference type="NCBI Taxonomy" id="6661"/>
    <lineage>
        <taxon>Eukaryota</taxon>
        <taxon>Metazoa</taxon>
        <taxon>Ecdysozoa</taxon>
        <taxon>Arthropoda</taxon>
        <taxon>Crustacea</taxon>
        <taxon>Branchiopoda</taxon>
        <taxon>Anostraca</taxon>
        <taxon>Artemiidae</taxon>
        <taxon>Artemia</taxon>
    </lineage>
</organism>
<proteinExistence type="predicted"/>
<dbReference type="GO" id="GO:0005786">
    <property type="term" value="C:signal recognition particle, endoplasmic reticulum targeting"/>
    <property type="evidence" value="ECO:0007669"/>
    <property type="project" value="TreeGrafter"/>
</dbReference>
<dbReference type="SUPFAM" id="SSF47446">
    <property type="entry name" value="Signal peptide-binding domain"/>
    <property type="match status" value="1"/>
</dbReference>
<dbReference type="EMBL" id="JAVRJZ010001403">
    <property type="protein sequence ID" value="KAK2701853.1"/>
    <property type="molecule type" value="Genomic_DNA"/>
</dbReference>
<feature type="domain" description="SRP54-type proteins GTP-binding" evidence="6">
    <location>
        <begin position="65"/>
        <end position="78"/>
    </location>
</feature>
<dbReference type="InterPro" id="IPR022941">
    <property type="entry name" value="SRP54"/>
</dbReference>
<dbReference type="GO" id="GO:0008312">
    <property type="term" value="F:7S RNA binding"/>
    <property type="evidence" value="ECO:0007669"/>
    <property type="project" value="InterPro"/>
</dbReference>
<dbReference type="PANTHER" id="PTHR11564:SF5">
    <property type="entry name" value="SIGNAL RECOGNITION PARTICLE SUBUNIT SRP54"/>
    <property type="match status" value="1"/>
</dbReference>
<dbReference type="Gene3D" id="1.10.260.30">
    <property type="entry name" value="Signal recognition particle, SRP54 subunit, M-domain"/>
    <property type="match status" value="1"/>
</dbReference>
<dbReference type="InterPro" id="IPR042101">
    <property type="entry name" value="SRP54_N_sf"/>
</dbReference>
<evidence type="ECO:0000256" key="1">
    <source>
        <dbReference type="ARBA" id="ARBA00022741"/>
    </source>
</evidence>
<dbReference type="InterPro" id="IPR036891">
    <property type="entry name" value="Signal_recog_part_SRP54_M_sf"/>
</dbReference>
<keyword evidence="1" id="KW-0547">Nucleotide-binding</keyword>
<evidence type="ECO:0000256" key="4">
    <source>
        <dbReference type="ARBA" id="ARBA00034907"/>
    </source>
</evidence>
<dbReference type="Pfam" id="PF02978">
    <property type="entry name" value="SRP_SPB"/>
    <property type="match status" value="1"/>
</dbReference>
<dbReference type="Gene3D" id="3.40.50.300">
    <property type="entry name" value="P-loop containing nucleotide triphosphate hydrolases"/>
    <property type="match status" value="1"/>
</dbReference>
<dbReference type="Pfam" id="PF00448">
    <property type="entry name" value="SRP54"/>
    <property type="match status" value="1"/>
</dbReference>
<dbReference type="SUPFAM" id="SSF52540">
    <property type="entry name" value="P-loop containing nucleoside triphosphate hydrolases"/>
    <property type="match status" value="1"/>
</dbReference>
<dbReference type="InterPro" id="IPR004125">
    <property type="entry name" value="Signal_recog_particle_SRP54_M"/>
</dbReference>
<protein>
    <recommendedName>
        <fullName evidence="3">Signal recognition particle subunit SRP54</fullName>
    </recommendedName>
    <alternativeName>
        <fullName evidence="4">Signal recognition particle 54 kDa protein</fullName>
    </alternativeName>
</protein>
<dbReference type="PANTHER" id="PTHR11564">
    <property type="entry name" value="SIGNAL RECOGNITION PARTICLE 54K PROTEIN SRP54"/>
    <property type="match status" value="1"/>
</dbReference>
<evidence type="ECO:0000256" key="5">
    <source>
        <dbReference type="ARBA" id="ARBA00048157"/>
    </source>
</evidence>
<evidence type="ECO:0000256" key="2">
    <source>
        <dbReference type="ARBA" id="ARBA00023134"/>
    </source>
</evidence>
<evidence type="ECO:0000256" key="3">
    <source>
        <dbReference type="ARBA" id="ARBA00034832"/>
    </source>
</evidence>
<dbReference type="PROSITE" id="PS00300">
    <property type="entry name" value="SRP54"/>
    <property type="match status" value="1"/>
</dbReference>
<gene>
    <name evidence="7" type="ORF">QYM36_019507</name>
</gene>
<name>A0AA88H558_ARTSF</name>
<evidence type="ECO:0000313" key="7">
    <source>
        <dbReference type="EMBL" id="KAK2701853.1"/>
    </source>
</evidence>
<comment type="caution">
    <text evidence="7">The sequence shown here is derived from an EMBL/GenBank/DDBJ whole genome shotgun (WGS) entry which is preliminary data.</text>
</comment>
<evidence type="ECO:0000313" key="8">
    <source>
        <dbReference type="Proteomes" id="UP001187531"/>
    </source>
</evidence>
<comment type="catalytic activity">
    <reaction evidence="5">
        <text>GTP + H2O = GDP + phosphate + H(+)</text>
        <dbReference type="Rhea" id="RHEA:19669"/>
        <dbReference type="ChEBI" id="CHEBI:15377"/>
        <dbReference type="ChEBI" id="CHEBI:15378"/>
        <dbReference type="ChEBI" id="CHEBI:37565"/>
        <dbReference type="ChEBI" id="CHEBI:43474"/>
        <dbReference type="ChEBI" id="CHEBI:58189"/>
        <dbReference type="EC" id="3.6.5.4"/>
    </reaction>
    <physiologicalReaction direction="left-to-right" evidence="5">
        <dbReference type="Rhea" id="RHEA:19670"/>
    </physiologicalReaction>
</comment>
<dbReference type="AlphaFoldDB" id="A0AA88H558"/>
<keyword evidence="8" id="KW-1185">Reference proteome</keyword>
<dbReference type="InterPro" id="IPR027417">
    <property type="entry name" value="P-loop_NTPase"/>
</dbReference>
<dbReference type="InterPro" id="IPR000897">
    <property type="entry name" value="SRP54_GTPase_dom"/>
</dbReference>
<evidence type="ECO:0000259" key="6">
    <source>
        <dbReference type="PROSITE" id="PS00300"/>
    </source>
</evidence>
<dbReference type="GO" id="GO:0005525">
    <property type="term" value="F:GTP binding"/>
    <property type="evidence" value="ECO:0007669"/>
    <property type="project" value="UniProtKB-KW"/>
</dbReference>
<dbReference type="Gene3D" id="1.20.120.140">
    <property type="entry name" value="Signal recognition particle SRP54, nucleotide-binding domain"/>
    <property type="match status" value="1"/>
</dbReference>
<dbReference type="GO" id="GO:0003924">
    <property type="term" value="F:GTPase activity"/>
    <property type="evidence" value="ECO:0007669"/>
    <property type="project" value="InterPro"/>
</dbReference>